<organism evidence="1 2">
    <name type="scientific">Helianthus annuus</name>
    <name type="common">Common sunflower</name>
    <dbReference type="NCBI Taxonomy" id="4232"/>
    <lineage>
        <taxon>Eukaryota</taxon>
        <taxon>Viridiplantae</taxon>
        <taxon>Streptophyta</taxon>
        <taxon>Embryophyta</taxon>
        <taxon>Tracheophyta</taxon>
        <taxon>Spermatophyta</taxon>
        <taxon>Magnoliopsida</taxon>
        <taxon>eudicotyledons</taxon>
        <taxon>Gunneridae</taxon>
        <taxon>Pentapetalae</taxon>
        <taxon>asterids</taxon>
        <taxon>campanulids</taxon>
        <taxon>Asterales</taxon>
        <taxon>Asteraceae</taxon>
        <taxon>Asteroideae</taxon>
        <taxon>Heliantheae alliance</taxon>
        <taxon>Heliantheae</taxon>
        <taxon>Helianthus</taxon>
    </lineage>
</organism>
<evidence type="ECO:0000313" key="2">
    <source>
        <dbReference type="Proteomes" id="UP000215914"/>
    </source>
</evidence>
<reference evidence="1" key="1">
    <citation type="journal article" date="2017" name="Nature">
        <title>The sunflower genome provides insights into oil metabolism, flowering and Asterid evolution.</title>
        <authorList>
            <person name="Badouin H."/>
            <person name="Gouzy J."/>
            <person name="Grassa C.J."/>
            <person name="Murat F."/>
            <person name="Staton S.E."/>
            <person name="Cottret L."/>
            <person name="Lelandais-Briere C."/>
            <person name="Owens G.L."/>
            <person name="Carrere S."/>
            <person name="Mayjonade B."/>
            <person name="Legrand L."/>
            <person name="Gill N."/>
            <person name="Kane N.C."/>
            <person name="Bowers J.E."/>
            <person name="Hubner S."/>
            <person name="Bellec A."/>
            <person name="Berard A."/>
            <person name="Berges H."/>
            <person name="Blanchet N."/>
            <person name="Boniface M.C."/>
            <person name="Brunel D."/>
            <person name="Catrice O."/>
            <person name="Chaidir N."/>
            <person name="Claudel C."/>
            <person name="Donnadieu C."/>
            <person name="Faraut T."/>
            <person name="Fievet G."/>
            <person name="Helmstetter N."/>
            <person name="King M."/>
            <person name="Knapp S.J."/>
            <person name="Lai Z."/>
            <person name="Le Paslier M.C."/>
            <person name="Lippi Y."/>
            <person name="Lorenzon L."/>
            <person name="Mandel J.R."/>
            <person name="Marage G."/>
            <person name="Marchand G."/>
            <person name="Marquand E."/>
            <person name="Bret-Mestries E."/>
            <person name="Morien E."/>
            <person name="Nambeesan S."/>
            <person name="Nguyen T."/>
            <person name="Pegot-Espagnet P."/>
            <person name="Pouilly N."/>
            <person name="Raftis F."/>
            <person name="Sallet E."/>
            <person name="Schiex T."/>
            <person name="Thomas J."/>
            <person name="Vandecasteele C."/>
            <person name="Vares D."/>
            <person name="Vear F."/>
            <person name="Vautrin S."/>
            <person name="Crespi M."/>
            <person name="Mangin B."/>
            <person name="Burke J.M."/>
            <person name="Salse J."/>
            <person name="Munos S."/>
            <person name="Vincourt P."/>
            <person name="Rieseberg L.H."/>
            <person name="Langlade N.B."/>
        </authorList>
    </citation>
    <scope>NUCLEOTIDE SEQUENCE</scope>
    <source>
        <tissue evidence="1">Leaves</tissue>
    </source>
</reference>
<evidence type="ECO:0000313" key="1">
    <source>
        <dbReference type="EMBL" id="KAF5768699.1"/>
    </source>
</evidence>
<dbReference type="AlphaFoldDB" id="A0A9K3H847"/>
<keyword evidence="2" id="KW-1185">Reference proteome</keyword>
<dbReference type="Proteomes" id="UP000215914">
    <property type="component" value="Unassembled WGS sequence"/>
</dbReference>
<protein>
    <submittedName>
        <fullName evidence="1">Uncharacterized protein</fullName>
    </submittedName>
</protein>
<accession>A0A9K3H847</accession>
<proteinExistence type="predicted"/>
<gene>
    <name evidence="1" type="ORF">HanXRQr2_Chr14g0639541</name>
</gene>
<reference evidence="1" key="2">
    <citation type="submission" date="2020-06" db="EMBL/GenBank/DDBJ databases">
        <title>Helianthus annuus Genome sequencing and assembly Release 2.</title>
        <authorList>
            <person name="Gouzy J."/>
            <person name="Langlade N."/>
            <person name="Munos S."/>
        </authorList>
    </citation>
    <scope>NUCLEOTIDE SEQUENCE</scope>
    <source>
        <tissue evidence="1">Leaves</tissue>
    </source>
</reference>
<comment type="caution">
    <text evidence="1">The sequence shown here is derived from an EMBL/GenBank/DDBJ whole genome shotgun (WGS) entry which is preliminary data.</text>
</comment>
<dbReference type="Gramene" id="mRNA:HanXRQr2_Chr14g0639541">
    <property type="protein sequence ID" value="mRNA:HanXRQr2_Chr14g0639541"/>
    <property type="gene ID" value="HanXRQr2_Chr14g0639541"/>
</dbReference>
<sequence>MPRQLYTVVEISSMSTRPSLRSRFDCFLKWKALSCIVEVLSTRSSIRSPLSNIFSMLSTMMVRT</sequence>
<name>A0A9K3H847_HELAN</name>
<dbReference type="EMBL" id="MNCJ02000329">
    <property type="protein sequence ID" value="KAF5768699.1"/>
    <property type="molecule type" value="Genomic_DNA"/>
</dbReference>